<dbReference type="EMBL" id="MEWW01000001">
    <property type="protein sequence ID" value="OGC85259.1"/>
    <property type="molecule type" value="Genomic_DNA"/>
</dbReference>
<dbReference type="PROSITE" id="PS50106">
    <property type="entry name" value="PDZ"/>
    <property type="match status" value="1"/>
</dbReference>
<feature type="domain" description="PDZ" evidence="2">
    <location>
        <begin position="35"/>
        <end position="85"/>
    </location>
</feature>
<dbReference type="Gene3D" id="2.30.42.10">
    <property type="match status" value="1"/>
</dbReference>
<comment type="caution">
    <text evidence="3">The sequence shown here is derived from an EMBL/GenBank/DDBJ whole genome shotgun (WGS) entry which is preliminary data.</text>
</comment>
<evidence type="ECO:0000256" key="1">
    <source>
        <dbReference type="SAM" id="Phobius"/>
    </source>
</evidence>
<dbReference type="SUPFAM" id="SSF50156">
    <property type="entry name" value="PDZ domain-like"/>
    <property type="match status" value="1"/>
</dbReference>
<dbReference type="InterPro" id="IPR036034">
    <property type="entry name" value="PDZ_sf"/>
</dbReference>
<dbReference type="AlphaFoldDB" id="A0A1F4XU78"/>
<dbReference type="Proteomes" id="UP000178091">
    <property type="component" value="Unassembled WGS sequence"/>
</dbReference>
<reference evidence="3 4" key="1">
    <citation type="journal article" date="2016" name="Nat. Commun.">
        <title>Thousands of microbial genomes shed light on interconnected biogeochemical processes in an aquifer system.</title>
        <authorList>
            <person name="Anantharaman K."/>
            <person name="Brown C.T."/>
            <person name="Hug L.A."/>
            <person name="Sharon I."/>
            <person name="Castelle C.J."/>
            <person name="Probst A.J."/>
            <person name="Thomas B.C."/>
            <person name="Singh A."/>
            <person name="Wilkins M.J."/>
            <person name="Karaoz U."/>
            <person name="Brodie E.L."/>
            <person name="Williams K.H."/>
            <person name="Hubbard S.S."/>
            <person name="Banfield J.F."/>
        </authorList>
    </citation>
    <scope>NUCLEOTIDE SEQUENCE [LARGE SCALE GENOMIC DNA]</scope>
</reference>
<dbReference type="SMART" id="SM00228">
    <property type="entry name" value="PDZ"/>
    <property type="match status" value="1"/>
</dbReference>
<protein>
    <recommendedName>
        <fullName evidence="2">PDZ domain-containing protein</fullName>
    </recommendedName>
</protein>
<evidence type="ECO:0000313" key="3">
    <source>
        <dbReference type="EMBL" id="OGC85259.1"/>
    </source>
</evidence>
<keyword evidence="1" id="KW-0472">Membrane</keyword>
<name>A0A1F4XU78_9BACT</name>
<keyword evidence="1" id="KW-0812">Transmembrane</keyword>
<dbReference type="InterPro" id="IPR001478">
    <property type="entry name" value="PDZ"/>
</dbReference>
<organism evidence="3 4">
    <name type="scientific">Candidatus Adlerbacteria bacterium RIFCSPHIGHO2_12_FULL_53_18</name>
    <dbReference type="NCBI Taxonomy" id="1797242"/>
    <lineage>
        <taxon>Bacteria</taxon>
        <taxon>Candidatus Adleribacteriota</taxon>
    </lineage>
</organism>
<evidence type="ECO:0000259" key="2">
    <source>
        <dbReference type="PROSITE" id="PS50106"/>
    </source>
</evidence>
<dbReference type="Pfam" id="PF13180">
    <property type="entry name" value="PDZ_2"/>
    <property type="match status" value="1"/>
</dbReference>
<feature type="transmembrane region" description="Helical" evidence="1">
    <location>
        <begin position="6"/>
        <end position="24"/>
    </location>
</feature>
<accession>A0A1F4XU78</accession>
<sequence length="139" mass="15904">MPETMPDWYWPTFFLFVALLVLYAPKTWRYLHSYIGFGFVEFDRNCNGSGIFIKTMLPNGPAVQAGFLVGDLLITFGGTPMDFENRESMDAFWKSVRAKLKNNERVTCRVKRGDSEETLVVEATILFLYLNGGRDARSI</sequence>
<proteinExistence type="predicted"/>
<keyword evidence="1" id="KW-1133">Transmembrane helix</keyword>
<gene>
    <name evidence="3" type="ORF">A3F55_00635</name>
</gene>
<evidence type="ECO:0000313" key="4">
    <source>
        <dbReference type="Proteomes" id="UP000178091"/>
    </source>
</evidence>